<proteinExistence type="predicted"/>
<feature type="coiled-coil region" evidence="13">
    <location>
        <begin position="399"/>
        <end position="465"/>
    </location>
</feature>
<dbReference type="Proteomes" id="UP000695000">
    <property type="component" value="Unplaced"/>
</dbReference>
<keyword evidence="5 12" id="KW-0479">Metal-binding</keyword>
<sequence>MDKEYLQLEEYKEKLNQVELALSVTPPGEDKDNLLQLQIDLKQLLELTQESLKQSTSSQDNNLEDEYSLFMAEMAKEGAVENNAKIDEDLKSLEGMKCRAPYKNDWGDVTYHNALVCTVIPSEQIDYNEIKVKVMYTNPTHNKLLPCHYFLESECKFSEDKCRFSHGEIVAFADLQEYLEPNYEDLSVGSFVLSKQQDRLWHRGTVMQVLPEKCLVRLDTNKKDIQVKLEDVFPLNESAEAVESDSEMDQSGIEDVINMSLLNPVCEKLGDWEKYTKGVGSKLMQKMGYVIGTGLGRRSEGRIEPVSAVVLPPGKSLDHCMELREKAGGDKNLFNLEKKLKRLQRKQEMKNRKNYEKQSKKVDVFNFLNETIYKSNRVGDNEQPLKKSDHRKSISKETCRNLNVECFKIDERMKELERELISIRQGLTRHTDVNSPIHKQLKAKLTERQREIVSLEMKVSNIKNEQSLRNTKKKLVVF</sequence>
<evidence type="ECO:0000256" key="2">
    <source>
        <dbReference type="ARBA" id="ARBA00004123"/>
    </source>
</evidence>
<dbReference type="SMART" id="SM00443">
    <property type="entry name" value="G_patch"/>
    <property type="match status" value="1"/>
</dbReference>
<comment type="subcellular location">
    <subcellularLocation>
        <location evidence="2">Nucleus</location>
    </subcellularLocation>
</comment>
<evidence type="ECO:0000256" key="7">
    <source>
        <dbReference type="ARBA" id="ARBA00022833"/>
    </source>
</evidence>
<gene>
    <name evidence="17" type="primary">LOC108569571</name>
</gene>
<keyword evidence="4" id="KW-0678">Repressor</keyword>
<evidence type="ECO:0000256" key="1">
    <source>
        <dbReference type="ARBA" id="ARBA00004062"/>
    </source>
</evidence>
<dbReference type="GeneID" id="108569571"/>
<name>A0ABM1NIK4_NICVS</name>
<keyword evidence="16" id="KW-1185">Reference proteome</keyword>
<evidence type="ECO:0000256" key="5">
    <source>
        <dbReference type="ARBA" id="ARBA00022723"/>
    </source>
</evidence>
<evidence type="ECO:0000313" key="16">
    <source>
        <dbReference type="Proteomes" id="UP000695000"/>
    </source>
</evidence>
<evidence type="ECO:0000256" key="6">
    <source>
        <dbReference type="ARBA" id="ARBA00022771"/>
    </source>
</evidence>
<dbReference type="PANTHER" id="PTHR46297">
    <property type="entry name" value="ZINC FINGER CCCH-TYPE WITH G PATCH DOMAIN-CONTAINING PROTEIN"/>
    <property type="match status" value="1"/>
</dbReference>
<dbReference type="InterPro" id="IPR000571">
    <property type="entry name" value="Znf_CCCH"/>
</dbReference>
<keyword evidence="8" id="KW-0805">Transcription regulation</keyword>
<evidence type="ECO:0000256" key="4">
    <source>
        <dbReference type="ARBA" id="ARBA00022491"/>
    </source>
</evidence>
<dbReference type="PROSITE" id="PS50174">
    <property type="entry name" value="G_PATCH"/>
    <property type="match status" value="1"/>
</dbReference>
<dbReference type="PROSITE" id="PS50103">
    <property type="entry name" value="ZF_C3H1"/>
    <property type="match status" value="1"/>
</dbReference>
<feature type="domain" description="G-patch" evidence="15">
    <location>
        <begin position="276"/>
        <end position="322"/>
    </location>
</feature>
<reference evidence="17" key="1">
    <citation type="submission" date="2025-08" db="UniProtKB">
        <authorList>
            <consortium name="RefSeq"/>
        </authorList>
    </citation>
    <scope>IDENTIFICATION</scope>
    <source>
        <tissue evidence="17">Whole Larva</tissue>
    </source>
</reference>
<evidence type="ECO:0000256" key="11">
    <source>
        <dbReference type="ARBA" id="ARBA00023242"/>
    </source>
</evidence>
<evidence type="ECO:0000256" key="10">
    <source>
        <dbReference type="ARBA" id="ARBA00023163"/>
    </source>
</evidence>
<evidence type="ECO:0000256" key="8">
    <source>
        <dbReference type="ARBA" id="ARBA00023015"/>
    </source>
</evidence>
<dbReference type="InterPro" id="IPR000467">
    <property type="entry name" value="G_patch_dom"/>
</dbReference>
<evidence type="ECO:0000256" key="3">
    <source>
        <dbReference type="ARBA" id="ARBA00022414"/>
    </source>
</evidence>
<comment type="function">
    <text evidence="1">Transcription repressor.</text>
</comment>
<evidence type="ECO:0000313" key="17">
    <source>
        <dbReference type="RefSeq" id="XP_017786654.1"/>
    </source>
</evidence>
<keyword evidence="9" id="KW-0238">DNA-binding</keyword>
<evidence type="ECO:0000256" key="12">
    <source>
        <dbReference type="PROSITE-ProRule" id="PRU00723"/>
    </source>
</evidence>
<feature type="domain" description="C3H1-type" evidence="14">
    <location>
        <begin position="146"/>
        <end position="169"/>
    </location>
</feature>
<dbReference type="PANTHER" id="PTHR46297:SF1">
    <property type="entry name" value="ZINC FINGER CCCH-TYPE WITH G PATCH DOMAIN-CONTAINING PROTEIN"/>
    <property type="match status" value="1"/>
</dbReference>
<evidence type="ECO:0000259" key="14">
    <source>
        <dbReference type="PROSITE" id="PS50103"/>
    </source>
</evidence>
<keyword evidence="6 12" id="KW-0863">Zinc-finger</keyword>
<dbReference type="Pfam" id="PF01585">
    <property type="entry name" value="G-patch"/>
    <property type="match status" value="1"/>
</dbReference>
<evidence type="ECO:0000259" key="15">
    <source>
        <dbReference type="PROSITE" id="PS50174"/>
    </source>
</evidence>
<protein>
    <recommendedName>
        <fullName evidence="3">Zinc finger CCCH-type with G patch domain-containing protein</fullName>
    </recommendedName>
</protein>
<dbReference type="CDD" id="cd20384">
    <property type="entry name" value="Tudor_ZGPAT"/>
    <property type="match status" value="1"/>
</dbReference>
<keyword evidence="7 12" id="KW-0862">Zinc</keyword>
<dbReference type="Gene3D" id="2.30.30.1190">
    <property type="match status" value="1"/>
</dbReference>
<dbReference type="Gene3D" id="2.30.30.140">
    <property type="match status" value="1"/>
</dbReference>
<keyword evidence="10" id="KW-0804">Transcription</keyword>
<evidence type="ECO:0000256" key="13">
    <source>
        <dbReference type="SAM" id="Coils"/>
    </source>
</evidence>
<keyword evidence="11" id="KW-0539">Nucleus</keyword>
<keyword evidence="13" id="KW-0175">Coiled coil</keyword>
<evidence type="ECO:0000256" key="9">
    <source>
        <dbReference type="ARBA" id="ARBA00023125"/>
    </source>
</evidence>
<organism evidence="16 17">
    <name type="scientific">Nicrophorus vespilloides</name>
    <name type="common">Boreal carrion beetle</name>
    <dbReference type="NCBI Taxonomy" id="110193"/>
    <lineage>
        <taxon>Eukaryota</taxon>
        <taxon>Metazoa</taxon>
        <taxon>Ecdysozoa</taxon>
        <taxon>Arthropoda</taxon>
        <taxon>Hexapoda</taxon>
        <taxon>Insecta</taxon>
        <taxon>Pterygota</taxon>
        <taxon>Neoptera</taxon>
        <taxon>Endopterygota</taxon>
        <taxon>Coleoptera</taxon>
        <taxon>Polyphaga</taxon>
        <taxon>Staphyliniformia</taxon>
        <taxon>Silphidae</taxon>
        <taxon>Nicrophorinae</taxon>
        <taxon>Nicrophorus</taxon>
    </lineage>
</organism>
<accession>A0ABM1NIK4</accession>
<dbReference type="RefSeq" id="XP_017786654.1">
    <property type="nucleotide sequence ID" value="XM_017931165.1"/>
</dbReference>
<feature type="zinc finger region" description="C3H1-type" evidence="12">
    <location>
        <begin position="146"/>
        <end position="169"/>
    </location>
</feature>